<comment type="similarity">
    <text evidence="1">Belongs to the sigma-70 factor family. ECF subfamily.</text>
</comment>
<evidence type="ECO:0000313" key="8">
    <source>
        <dbReference type="Proteomes" id="UP000435036"/>
    </source>
</evidence>
<dbReference type="InterPro" id="IPR007627">
    <property type="entry name" value="RNA_pol_sigma70_r2"/>
</dbReference>
<protein>
    <submittedName>
        <fullName evidence="7">Sigma-70 family RNA polymerase sigma factor</fullName>
    </submittedName>
</protein>
<feature type="domain" description="RNA polymerase sigma-70 region 2" evidence="5">
    <location>
        <begin position="24"/>
        <end position="88"/>
    </location>
</feature>
<evidence type="ECO:0000313" key="7">
    <source>
        <dbReference type="EMBL" id="MVZ63923.1"/>
    </source>
</evidence>
<comment type="caution">
    <text evidence="7">The sequence shown here is derived from an EMBL/GenBank/DDBJ whole genome shotgun (WGS) entry which is preliminary data.</text>
</comment>
<evidence type="ECO:0000259" key="6">
    <source>
        <dbReference type="Pfam" id="PF08281"/>
    </source>
</evidence>
<name>A0A6N8L2G8_9SPHI</name>
<dbReference type="Pfam" id="PF04542">
    <property type="entry name" value="Sigma70_r2"/>
    <property type="match status" value="1"/>
</dbReference>
<dbReference type="GO" id="GO:0016987">
    <property type="term" value="F:sigma factor activity"/>
    <property type="evidence" value="ECO:0007669"/>
    <property type="project" value="UniProtKB-KW"/>
</dbReference>
<dbReference type="RefSeq" id="WP_160370641.1">
    <property type="nucleotide sequence ID" value="NZ_WSQA01000017.1"/>
</dbReference>
<evidence type="ECO:0000259" key="5">
    <source>
        <dbReference type="Pfam" id="PF04542"/>
    </source>
</evidence>
<dbReference type="GO" id="GO:0003677">
    <property type="term" value="F:DNA binding"/>
    <property type="evidence" value="ECO:0007669"/>
    <property type="project" value="InterPro"/>
</dbReference>
<evidence type="ECO:0000256" key="4">
    <source>
        <dbReference type="ARBA" id="ARBA00023163"/>
    </source>
</evidence>
<dbReference type="NCBIfam" id="TIGR02937">
    <property type="entry name" value="sigma70-ECF"/>
    <property type="match status" value="1"/>
</dbReference>
<dbReference type="AlphaFoldDB" id="A0A6N8L2G8"/>
<dbReference type="InterPro" id="IPR013325">
    <property type="entry name" value="RNA_pol_sigma_r2"/>
</dbReference>
<keyword evidence="2" id="KW-0805">Transcription regulation</keyword>
<feature type="domain" description="RNA polymerase sigma factor 70 region 4 type 2" evidence="6">
    <location>
        <begin position="123"/>
        <end position="173"/>
    </location>
</feature>
<keyword evidence="4" id="KW-0804">Transcription</keyword>
<dbReference type="Gene3D" id="1.10.10.10">
    <property type="entry name" value="Winged helix-like DNA-binding domain superfamily/Winged helix DNA-binding domain"/>
    <property type="match status" value="1"/>
</dbReference>
<dbReference type="OrthoDB" id="656273at2"/>
<organism evidence="7 8">
    <name type="scientific">Sphingobacterium humi</name>
    <dbReference type="NCBI Taxonomy" id="1796905"/>
    <lineage>
        <taxon>Bacteria</taxon>
        <taxon>Pseudomonadati</taxon>
        <taxon>Bacteroidota</taxon>
        <taxon>Sphingobacteriia</taxon>
        <taxon>Sphingobacteriales</taxon>
        <taxon>Sphingobacteriaceae</taxon>
        <taxon>Sphingobacterium</taxon>
    </lineage>
</organism>
<keyword evidence="8" id="KW-1185">Reference proteome</keyword>
<dbReference type="SUPFAM" id="SSF88659">
    <property type="entry name" value="Sigma3 and sigma4 domains of RNA polymerase sigma factors"/>
    <property type="match status" value="1"/>
</dbReference>
<dbReference type="InterPro" id="IPR036388">
    <property type="entry name" value="WH-like_DNA-bd_sf"/>
</dbReference>
<dbReference type="PANTHER" id="PTHR43133">
    <property type="entry name" value="RNA POLYMERASE ECF-TYPE SIGMA FACTO"/>
    <property type="match status" value="1"/>
</dbReference>
<dbReference type="InterPro" id="IPR013324">
    <property type="entry name" value="RNA_pol_sigma_r3/r4-like"/>
</dbReference>
<dbReference type="PANTHER" id="PTHR43133:SF46">
    <property type="entry name" value="RNA POLYMERASE SIGMA-70 FACTOR ECF SUBFAMILY"/>
    <property type="match status" value="1"/>
</dbReference>
<evidence type="ECO:0000256" key="3">
    <source>
        <dbReference type="ARBA" id="ARBA00023082"/>
    </source>
</evidence>
<dbReference type="EMBL" id="WSQA01000017">
    <property type="protein sequence ID" value="MVZ63923.1"/>
    <property type="molecule type" value="Genomic_DNA"/>
</dbReference>
<dbReference type="InterPro" id="IPR014284">
    <property type="entry name" value="RNA_pol_sigma-70_dom"/>
</dbReference>
<dbReference type="Proteomes" id="UP000435036">
    <property type="component" value="Unassembled WGS sequence"/>
</dbReference>
<keyword evidence="3" id="KW-0731">Sigma factor</keyword>
<accession>A0A6N8L2G8</accession>
<evidence type="ECO:0000256" key="1">
    <source>
        <dbReference type="ARBA" id="ARBA00010641"/>
    </source>
</evidence>
<reference evidence="7 8" key="1">
    <citation type="submission" date="2019-12" db="EMBL/GenBank/DDBJ databases">
        <authorList>
            <person name="Dong K."/>
        </authorList>
    </citation>
    <scope>NUCLEOTIDE SEQUENCE [LARGE SCALE GENOMIC DNA]</scope>
    <source>
        <strain evidence="7 8">JCM 31225</strain>
    </source>
</reference>
<dbReference type="Gene3D" id="1.10.1740.10">
    <property type="match status" value="1"/>
</dbReference>
<dbReference type="SUPFAM" id="SSF88946">
    <property type="entry name" value="Sigma2 domain of RNA polymerase sigma factors"/>
    <property type="match status" value="1"/>
</dbReference>
<proteinExistence type="inferred from homology"/>
<sequence length="186" mass="21667">MILGDHHTFEEFKQGNLAAFEKFFEYYKRPITLFANSILKNRPEICEEIVSECFVKAWTRRADFENEGKLQAFLYVVAKNACFSTLKAAHNNNHIDIASLSEHTLKEDPYIVNHLIREETLALLRKEVDKLPASQKHVIQLSYYENKDIPSICNQLKISSNSAYANYSRAVSTLKKKFQNKKDWLF</sequence>
<dbReference type="InterPro" id="IPR013249">
    <property type="entry name" value="RNA_pol_sigma70_r4_t2"/>
</dbReference>
<evidence type="ECO:0000256" key="2">
    <source>
        <dbReference type="ARBA" id="ARBA00023015"/>
    </source>
</evidence>
<dbReference type="Pfam" id="PF08281">
    <property type="entry name" value="Sigma70_r4_2"/>
    <property type="match status" value="1"/>
</dbReference>
<gene>
    <name evidence="7" type="ORF">GQF63_18020</name>
</gene>
<dbReference type="InterPro" id="IPR039425">
    <property type="entry name" value="RNA_pol_sigma-70-like"/>
</dbReference>
<dbReference type="GO" id="GO:0006352">
    <property type="term" value="P:DNA-templated transcription initiation"/>
    <property type="evidence" value="ECO:0007669"/>
    <property type="project" value="InterPro"/>
</dbReference>